<evidence type="ECO:0008006" key="10">
    <source>
        <dbReference type="Google" id="ProtNLM"/>
    </source>
</evidence>
<dbReference type="AlphaFoldDB" id="A0A373FJA1"/>
<dbReference type="Pfam" id="PF02899">
    <property type="entry name" value="Phage_int_SAM_1"/>
    <property type="match status" value="1"/>
</dbReference>
<dbReference type="InterPro" id="IPR050090">
    <property type="entry name" value="Tyrosine_recombinase_XerCD"/>
</dbReference>
<keyword evidence="2" id="KW-0229">DNA integration</keyword>
<evidence type="ECO:0000256" key="4">
    <source>
        <dbReference type="ARBA" id="ARBA00023172"/>
    </source>
</evidence>
<dbReference type="SUPFAM" id="SSF56349">
    <property type="entry name" value="DNA breaking-rejoining enzymes"/>
    <property type="match status" value="1"/>
</dbReference>
<comment type="caution">
    <text evidence="8">The sequence shown here is derived from an EMBL/GenBank/DDBJ whole genome shotgun (WGS) entry which is preliminary data.</text>
</comment>
<dbReference type="EMBL" id="QURR01000015">
    <property type="protein sequence ID" value="RGE44214.1"/>
    <property type="molecule type" value="Genomic_DNA"/>
</dbReference>
<dbReference type="Gene3D" id="1.10.150.130">
    <property type="match status" value="1"/>
</dbReference>
<dbReference type="GO" id="GO:0006310">
    <property type="term" value="P:DNA recombination"/>
    <property type="evidence" value="ECO:0007669"/>
    <property type="project" value="UniProtKB-KW"/>
</dbReference>
<evidence type="ECO:0000256" key="1">
    <source>
        <dbReference type="ARBA" id="ARBA00008857"/>
    </source>
</evidence>
<dbReference type="InterPro" id="IPR010998">
    <property type="entry name" value="Integrase_recombinase_N"/>
</dbReference>
<comment type="similarity">
    <text evidence="1">Belongs to the 'phage' integrase family.</text>
</comment>
<gene>
    <name evidence="8" type="ORF">DZC30_13285</name>
</gene>
<evidence type="ECO:0000259" key="7">
    <source>
        <dbReference type="PROSITE" id="PS51900"/>
    </source>
</evidence>
<keyword evidence="3 5" id="KW-0238">DNA-binding</keyword>
<keyword evidence="9" id="KW-1185">Reference proteome</keyword>
<dbReference type="PANTHER" id="PTHR30349">
    <property type="entry name" value="PHAGE INTEGRASE-RELATED"/>
    <property type="match status" value="1"/>
</dbReference>
<evidence type="ECO:0000256" key="3">
    <source>
        <dbReference type="ARBA" id="ARBA00023125"/>
    </source>
</evidence>
<evidence type="ECO:0000256" key="2">
    <source>
        <dbReference type="ARBA" id="ARBA00022908"/>
    </source>
</evidence>
<dbReference type="Pfam" id="PF00589">
    <property type="entry name" value="Phage_integrase"/>
    <property type="match status" value="1"/>
</dbReference>
<dbReference type="InterPro" id="IPR002104">
    <property type="entry name" value="Integrase_catalytic"/>
</dbReference>
<feature type="domain" description="Core-binding (CB)" evidence="7">
    <location>
        <begin position="71"/>
        <end position="151"/>
    </location>
</feature>
<organism evidence="8 9">
    <name type="scientific">Comamonas testosteroni</name>
    <name type="common">Pseudomonas testosteroni</name>
    <dbReference type="NCBI Taxonomy" id="285"/>
    <lineage>
        <taxon>Bacteria</taxon>
        <taxon>Pseudomonadati</taxon>
        <taxon>Pseudomonadota</taxon>
        <taxon>Betaproteobacteria</taxon>
        <taxon>Burkholderiales</taxon>
        <taxon>Comamonadaceae</taxon>
        <taxon>Comamonas</taxon>
    </lineage>
</organism>
<evidence type="ECO:0000313" key="8">
    <source>
        <dbReference type="EMBL" id="RGE44214.1"/>
    </source>
</evidence>
<reference evidence="8 9" key="1">
    <citation type="submission" date="2018-08" db="EMBL/GenBank/DDBJ databases">
        <title>Comamonas testosteroni strain SWCO2.</title>
        <authorList>
            <person name="Jiang N."/>
            <person name="Zhang X.Z."/>
        </authorList>
    </citation>
    <scope>NUCLEOTIDE SEQUENCE [LARGE SCALE GENOMIC DNA]</scope>
    <source>
        <strain evidence="8 9">SWCO2</strain>
    </source>
</reference>
<accession>A0A373FJA1</accession>
<evidence type="ECO:0000256" key="5">
    <source>
        <dbReference type="PROSITE-ProRule" id="PRU01248"/>
    </source>
</evidence>
<dbReference type="PANTHER" id="PTHR30349:SF41">
    <property type="entry name" value="INTEGRASE_RECOMBINASE PROTEIN MJ0367-RELATED"/>
    <property type="match status" value="1"/>
</dbReference>
<dbReference type="InterPro" id="IPR004107">
    <property type="entry name" value="Integrase_SAM-like_N"/>
</dbReference>
<proteinExistence type="inferred from homology"/>
<dbReference type="PROSITE" id="PS51898">
    <property type="entry name" value="TYR_RECOMBINASE"/>
    <property type="match status" value="1"/>
</dbReference>
<sequence>MSFDPSNFSFLDVVLRDGTQLKNINNNADLKRAKELLKALGMSPSSQALAPVQQVVPLPSPEPAQVQGKGLKMIELVDKFFLLKSHLKSATVQAYKNTALEFQKFLKNPNITSILISDVTRFQEHLASNKNSTRTIDNKIATLRALFNFAIKQGYYFEKNPAENRSLLTKKQRIAGGYEKFELEEIELIFTSKEFKQEKKRDPDFYYLCSLALVTGCRVGELASLTKNDFKKTLTGTTYIKIKDAKTSAGVRSVPFPQAHIQGLNEFLETKTDNVFKYVLREGKGAGNAAGKKFTRLLEILKIKRDKLVFHSLRKFLNDFLLKNDVSYEPRCQFIGHEIDDTNVAIYSKQYSEDELNKYVSSLQYKIIVNCNLYLEA</sequence>
<evidence type="ECO:0000313" key="9">
    <source>
        <dbReference type="Proteomes" id="UP000261948"/>
    </source>
</evidence>
<dbReference type="GO" id="GO:0015074">
    <property type="term" value="P:DNA integration"/>
    <property type="evidence" value="ECO:0007669"/>
    <property type="project" value="UniProtKB-KW"/>
</dbReference>
<name>A0A373FJA1_COMTE</name>
<dbReference type="InterPro" id="IPR044068">
    <property type="entry name" value="CB"/>
</dbReference>
<dbReference type="Gene3D" id="1.10.443.10">
    <property type="entry name" value="Intergrase catalytic core"/>
    <property type="match status" value="1"/>
</dbReference>
<dbReference type="PROSITE" id="PS51900">
    <property type="entry name" value="CB"/>
    <property type="match status" value="1"/>
</dbReference>
<protein>
    <recommendedName>
        <fullName evidence="10">Integrase</fullName>
    </recommendedName>
</protein>
<dbReference type="InterPro" id="IPR011010">
    <property type="entry name" value="DNA_brk_join_enz"/>
</dbReference>
<keyword evidence="4" id="KW-0233">DNA recombination</keyword>
<evidence type="ECO:0000259" key="6">
    <source>
        <dbReference type="PROSITE" id="PS51898"/>
    </source>
</evidence>
<dbReference type="InterPro" id="IPR013762">
    <property type="entry name" value="Integrase-like_cat_sf"/>
</dbReference>
<feature type="domain" description="Tyr recombinase" evidence="6">
    <location>
        <begin position="176"/>
        <end position="361"/>
    </location>
</feature>
<dbReference type="Proteomes" id="UP000261948">
    <property type="component" value="Unassembled WGS sequence"/>
</dbReference>
<dbReference type="GO" id="GO:0003677">
    <property type="term" value="F:DNA binding"/>
    <property type="evidence" value="ECO:0007669"/>
    <property type="project" value="UniProtKB-UniRule"/>
</dbReference>